<evidence type="ECO:0000256" key="3">
    <source>
        <dbReference type="ARBA" id="ARBA00023315"/>
    </source>
</evidence>
<dbReference type="InterPro" id="IPR030700">
    <property type="entry name" value="N-end_Aminoacyl_Trfase"/>
</dbReference>
<evidence type="ECO:0000259" key="6">
    <source>
        <dbReference type="Pfam" id="PF04377"/>
    </source>
</evidence>
<organism evidence="7 8">
    <name type="scientific">Thioalkalivibrio halophilus</name>
    <dbReference type="NCBI Taxonomy" id="252474"/>
    <lineage>
        <taxon>Bacteria</taxon>
        <taxon>Pseudomonadati</taxon>
        <taxon>Pseudomonadota</taxon>
        <taxon>Gammaproteobacteria</taxon>
        <taxon>Chromatiales</taxon>
        <taxon>Ectothiorhodospiraceae</taxon>
        <taxon>Thioalkalivibrio</taxon>
    </lineage>
</organism>
<dbReference type="PANTHER" id="PTHR21367:SF1">
    <property type="entry name" value="ARGINYL-TRNA--PROTEIN TRANSFERASE 1"/>
    <property type="match status" value="1"/>
</dbReference>
<dbReference type="AlphaFoldDB" id="A0A1V3A1V3"/>
<dbReference type="OrthoDB" id="9782022at2"/>
<evidence type="ECO:0000256" key="4">
    <source>
        <dbReference type="HAMAP-Rule" id="MF_00689"/>
    </source>
</evidence>
<evidence type="ECO:0000259" key="5">
    <source>
        <dbReference type="Pfam" id="PF04376"/>
    </source>
</evidence>
<dbReference type="RefSeq" id="WP_077243556.1">
    <property type="nucleotide sequence ID" value="NZ_MUZR01000004.1"/>
</dbReference>
<dbReference type="HAMAP" id="MF_00689">
    <property type="entry name" value="Bpt"/>
    <property type="match status" value="1"/>
</dbReference>
<dbReference type="Pfam" id="PF04377">
    <property type="entry name" value="ATE_C"/>
    <property type="match status" value="1"/>
</dbReference>
<comment type="catalytic activity">
    <reaction evidence="4">
        <text>N-terminal L-glutamyl-[protein] + L-leucyl-tRNA(Leu) = N-terminal L-leucyl-L-glutamyl-[protein] + tRNA(Leu) + H(+)</text>
        <dbReference type="Rhea" id="RHEA:50412"/>
        <dbReference type="Rhea" id="RHEA-COMP:9613"/>
        <dbReference type="Rhea" id="RHEA-COMP:9622"/>
        <dbReference type="Rhea" id="RHEA-COMP:12664"/>
        <dbReference type="Rhea" id="RHEA-COMP:12668"/>
        <dbReference type="ChEBI" id="CHEBI:15378"/>
        <dbReference type="ChEBI" id="CHEBI:64721"/>
        <dbReference type="ChEBI" id="CHEBI:78442"/>
        <dbReference type="ChEBI" id="CHEBI:78494"/>
        <dbReference type="ChEBI" id="CHEBI:133041"/>
        <dbReference type="EC" id="2.3.2.29"/>
    </reaction>
</comment>
<dbReference type="EC" id="2.3.2.29" evidence="4"/>
<dbReference type="PANTHER" id="PTHR21367">
    <property type="entry name" value="ARGININE-TRNA-PROTEIN TRANSFERASE 1"/>
    <property type="match status" value="1"/>
</dbReference>
<dbReference type="EMBL" id="MUZR01000004">
    <property type="protein sequence ID" value="OOC11306.1"/>
    <property type="molecule type" value="Genomic_DNA"/>
</dbReference>
<evidence type="ECO:0000256" key="1">
    <source>
        <dbReference type="ARBA" id="ARBA00022490"/>
    </source>
</evidence>
<sequence>MQESPIRWYLTAPQPCPYITDGREMQSLLVDPEARLDAAGFGALLAEGFRRSGRFVYRHHCPACDACVPVRIPVPTFRPNRSQRRCLRANADLDIKHRAPPGAGDGRTEADLDEHMPLFLRYLRNRHAGGGMEQMNREEYAGMLTERSAPVELLEFRRAGQLLGVAITDHTPQGLSAMYTFYEPDLPARALGTFGILCQIEHARNLSLPHVYLGYWIPNAPRMDYKIHFRPAEGRRGGIWRAPDDARPRDPR</sequence>
<dbReference type="GO" id="GO:0005737">
    <property type="term" value="C:cytoplasm"/>
    <property type="evidence" value="ECO:0007669"/>
    <property type="project" value="UniProtKB-SubCell"/>
</dbReference>
<accession>A0A1V3A1V3</accession>
<dbReference type="NCBIfam" id="NF002341">
    <property type="entry name" value="PRK01305.1-1"/>
    <property type="match status" value="1"/>
</dbReference>
<keyword evidence="2 4" id="KW-0808">Transferase</keyword>
<protein>
    <recommendedName>
        <fullName evidence="4">Aspartate/glutamate leucyltransferase</fullName>
        <ecNumber evidence="4">2.3.2.29</ecNumber>
    </recommendedName>
</protein>
<dbReference type="GO" id="GO:0004057">
    <property type="term" value="F:arginyl-tRNA--protein transferase activity"/>
    <property type="evidence" value="ECO:0007669"/>
    <property type="project" value="InterPro"/>
</dbReference>
<dbReference type="InterPro" id="IPR007472">
    <property type="entry name" value="N-end_Aminoacyl_Trfase_C"/>
</dbReference>
<dbReference type="InterPro" id="IPR007471">
    <property type="entry name" value="N-end_Aminoacyl_Trfase_N"/>
</dbReference>
<comment type="similarity">
    <text evidence="4">Belongs to the R-transferase family. Bpt subfamily.</text>
</comment>
<evidence type="ECO:0000256" key="2">
    <source>
        <dbReference type="ARBA" id="ARBA00022679"/>
    </source>
</evidence>
<comment type="function">
    <text evidence="4">Functions in the N-end rule pathway of protein degradation where it conjugates Leu from its aminoacyl-tRNA to the N-termini of proteins containing an N-terminal aspartate or glutamate.</text>
</comment>
<evidence type="ECO:0000313" key="8">
    <source>
        <dbReference type="Proteomes" id="UP000189177"/>
    </source>
</evidence>
<dbReference type="NCBIfam" id="NF002346">
    <property type="entry name" value="PRK01305.2-3"/>
    <property type="match status" value="1"/>
</dbReference>
<dbReference type="GO" id="GO:0008914">
    <property type="term" value="F:leucyl-tRNA--protein transferase activity"/>
    <property type="evidence" value="ECO:0007669"/>
    <property type="project" value="UniProtKB-UniRule"/>
</dbReference>
<comment type="caution">
    <text evidence="7">The sequence shown here is derived from an EMBL/GenBank/DDBJ whole genome shotgun (WGS) entry which is preliminary data.</text>
</comment>
<dbReference type="InterPro" id="IPR017138">
    <property type="entry name" value="Asp_Glu_LeuTrfase"/>
</dbReference>
<gene>
    <name evidence="4" type="primary">bpt</name>
    <name evidence="7" type="ORF">B1A74_01430</name>
</gene>
<comment type="catalytic activity">
    <reaction evidence="4">
        <text>N-terminal L-aspartyl-[protein] + L-leucyl-tRNA(Leu) = N-terminal L-leucyl-L-aspartyl-[protein] + tRNA(Leu) + H(+)</text>
        <dbReference type="Rhea" id="RHEA:50420"/>
        <dbReference type="Rhea" id="RHEA-COMP:9613"/>
        <dbReference type="Rhea" id="RHEA-COMP:9622"/>
        <dbReference type="Rhea" id="RHEA-COMP:12669"/>
        <dbReference type="Rhea" id="RHEA-COMP:12674"/>
        <dbReference type="ChEBI" id="CHEBI:15378"/>
        <dbReference type="ChEBI" id="CHEBI:64720"/>
        <dbReference type="ChEBI" id="CHEBI:78442"/>
        <dbReference type="ChEBI" id="CHEBI:78494"/>
        <dbReference type="ChEBI" id="CHEBI:133042"/>
        <dbReference type="EC" id="2.3.2.29"/>
    </reaction>
</comment>
<name>A0A1V3A1V3_9GAMM</name>
<feature type="domain" description="N-end rule aminoacyl transferase C-terminal" evidence="6">
    <location>
        <begin position="114"/>
        <end position="233"/>
    </location>
</feature>
<proteinExistence type="inferred from homology"/>
<dbReference type="InterPro" id="IPR016181">
    <property type="entry name" value="Acyl_CoA_acyltransferase"/>
</dbReference>
<dbReference type="STRING" id="252474.B1A74_01430"/>
<dbReference type="Pfam" id="PF04376">
    <property type="entry name" value="ATE_N"/>
    <property type="match status" value="1"/>
</dbReference>
<keyword evidence="3 4" id="KW-0012">Acyltransferase</keyword>
<dbReference type="PIRSF" id="PIRSF037208">
    <property type="entry name" value="ATE_pro_prd"/>
    <property type="match status" value="1"/>
</dbReference>
<dbReference type="SUPFAM" id="SSF55729">
    <property type="entry name" value="Acyl-CoA N-acyltransferases (Nat)"/>
    <property type="match status" value="1"/>
</dbReference>
<comment type="subcellular location">
    <subcellularLocation>
        <location evidence="4">Cytoplasm</location>
    </subcellularLocation>
</comment>
<evidence type="ECO:0000313" key="7">
    <source>
        <dbReference type="EMBL" id="OOC11306.1"/>
    </source>
</evidence>
<keyword evidence="1 4" id="KW-0963">Cytoplasm</keyword>
<keyword evidence="8" id="KW-1185">Reference proteome</keyword>
<reference evidence="7 8" key="1">
    <citation type="submission" date="2017-02" db="EMBL/GenBank/DDBJ databases">
        <title>Genomic diversity within the haloalkaliphilic genus Thioalkalivibrio.</title>
        <authorList>
            <person name="Ahn A.-C."/>
            <person name="Meier-Kolthoff J."/>
            <person name="Overmars L."/>
            <person name="Richter M."/>
            <person name="Woyke T."/>
            <person name="Sorokin D.Y."/>
            <person name="Muyzer G."/>
        </authorList>
    </citation>
    <scope>NUCLEOTIDE SEQUENCE [LARGE SCALE GENOMIC DNA]</scope>
    <source>
        <strain evidence="7 8">HL17</strain>
    </source>
</reference>
<dbReference type="Proteomes" id="UP000189177">
    <property type="component" value="Unassembled WGS sequence"/>
</dbReference>
<dbReference type="GO" id="GO:0071596">
    <property type="term" value="P:ubiquitin-dependent protein catabolic process via the N-end rule pathway"/>
    <property type="evidence" value="ECO:0007669"/>
    <property type="project" value="InterPro"/>
</dbReference>
<feature type="domain" description="N-end aminoacyl transferase N-terminal" evidence="5">
    <location>
        <begin position="14"/>
        <end position="85"/>
    </location>
</feature>
<dbReference type="NCBIfam" id="NF002342">
    <property type="entry name" value="PRK01305.1-3"/>
    <property type="match status" value="1"/>
</dbReference>